<accession>A0A172Y789</accession>
<keyword evidence="5 7" id="KW-1133">Transmembrane helix</keyword>
<evidence type="ECO:0000313" key="10">
    <source>
        <dbReference type="EMBL" id="ANF55094.1"/>
    </source>
</evidence>
<evidence type="ECO:0000256" key="5">
    <source>
        <dbReference type="ARBA" id="ARBA00022989"/>
    </source>
</evidence>
<organism evidence="10 11">
    <name type="scientific">Brevundimonas naejangsanensis</name>
    <dbReference type="NCBI Taxonomy" id="588932"/>
    <lineage>
        <taxon>Bacteria</taxon>
        <taxon>Pseudomonadati</taxon>
        <taxon>Pseudomonadota</taxon>
        <taxon>Alphaproteobacteria</taxon>
        <taxon>Caulobacterales</taxon>
        <taxon>Caulobacteraceae</taxon>
        <taxon>Brevundimonas</taxon>
    </lineage>
</organism>
<evidence type="ECO:0000256" key="3">
    <source>
        <dbReference type="ARBA" id="ARBA00022475"/>
    </source>
</evidence>
<dbReference type="GO" id="GO:0005886">
    <property type="term" value="C:plasma membrane"/>
    <property type="evidence" value="ECO:0007669"/>
    <property type="project" value="UniProtKB-SubCell"/>
</dbReference>
<dbReference type="eggNOG" id="COG0577">
    <property type="taxonomic scope" value="Bacteria"/>
</dbReference>
<proteinExistence type="predicted"/>
<feature type="transmembrane region" description="Helical" evidence="7">
    <location>
        <begin position="357"/>
        <end position="380"/>
    </location>
</feature>
<evidence type="ECO:0000313" key="11">
    <source>
        <dbReference type="Proteomes" id="UP000077603"/>
    </source>
</evidence>
<dbReference type="Pfam" id="PF02687">
    <property type="entry name" value="FtsX"/>
    <property type="match status" value="1"/>
</dbReference>
<keyword evidence="11" id="KW-1185">Reference proteome</keyword>
<evidence type="ECO:0000256" key="7">
    <source>
        <dbReference type="SAM" id="Phobius"/>
    </source>
</evidence>
<evidence type="ECO:0000259" key="8">
    <source>
        <dbReference type="Pfam" id="PF02687"/>
    </source>
</evidence>
<evidence type="ECO:0000256" key="2">
    <source>
        <dbReference type="ARBA" id="ARBA00022448"/>
    </source>
</evidence>
<dbReference type="InterPro" id="IPR005891">
    <property type="entry name" value="DevC"/>
</dbReference>
<feature type="transmembrane region" description="Helical" evidence="7">
    <location>
        <begin position="321"/>
        <end position="345"/>
    </location>
</feature>
<feature type="transmembrane region" description="Helical" evidence="7">
    <location>
        <begin position="15"/>
        <end position="39"/>
    </location>
</feature>
<evidence type="ECO:0000256" key="1">
    <source>
        <dbReference type="ARBA" id="ARBA00004651"/>
    </source>
</evidence>
<dbReference type="PANTHER" id="PTHR43738:SF1">
    <property type="entry name" value="HEMIN TRANSPORT SYSTEM PERMEASE PROTEIN HRTB-RELATED"/>
    <property type="match status" value="1"/>
</dbReference>
<comment type="subcellular location">
    <subcellularLocation>
        <location evidence="1">Cell membrane</location>
        <topology evidence="1">Multi-pass membrane protein</topology>
    </subcellularLocation>
</comment>
<keyword evidence="6 7" id="KW-0472">Membrane</keyword>
<dbReference type="PIRSF" id="PIRSF031773">
    <property type="entry name" value="DevC"/>
    <property type="match status" value="1"/>
</dbReference>
<feature type="domain" description="ABC3 transporter permease C-terminal" evidence="8">
    <location>
        <begin position="275"/>
        <end position="383"/>
    </location>
</feature>
<evidence type="ECO:0000256" key="4">
    <source>
        <dbReference type="ARBA" id="ARBA00022692"/>
    </source>
</evidence>
<protein>
    <submittedName>
        <fullName evidence="10">Permease</fullName>
    </submittedName>
</protein>
<dbReference type="InterPro" id="IPR051125">
    <property type="entry name" value="ABC-4/HrtB_transporter"/>
</dbReference>
<dbReference type="Proteomes" id="UP000077603">
    <property type="component" value="Chromosome"/>
</dbReference>
<reference evidence="10 11" key="1">
    <citation type="journal article" date="2014" name="Genome Announc.">
        <title>Genome Sequence of a Promising Hydrogen-Producing Facultative Anaerobic Bacterium, Brevundimonas naejangsanensis Strain B1.</title>
        <authorList>
            <person name="Su H."/>
            <person name="Zhang T."/>
            <person name="Bao M."/>
            <person name="Jiang Y."/>
            <person name="Wang Y."/>
            <person name="Tan T."/>
        </authorList>
    </citation>
    <scope>NUCLEOTIDE SEQUENCE [LARGE SCALE GENOMIC DNA]</scope>
    <source>
        <strain evidence="10 11">B1</strain>
    </source>
</reference>
<dbReference type="Pfam" id="PF12704">
    <property type="entry name" value="MacB_PCD"/>
    <property type="match status" value="1"/>
</dbReference>
<dbReference type="STRING" id="588932.DA69_10235"/>
<dbReference type="PANTHER" id="PTHR43738">
    <property type="entry name" value="ABC TRANSPORTER, MEMBRANE PROTEIN"/>
    <property type="match status" value="1"/>
</dbReference>
<dbReference type="InterPro" id="IPR003838">
    <property type="entry name" value="ABC3_permease_C"/>
</dbReference>
<dbReference type="KEGG" id="bne:DA69_10235"/>
<name>A0A172Y789_9CAUL</name>
<dbReference type="OrthoDB" id="8578584at2"/>
<evidence type="ECO:0000259" key="9">
    <source>
        <dbReference type="Pfam" id="PF12704"/>
    </source>
</evidence>
<evidence type="ECO:0000256" key="6">
    <source>
        <dbReference type="ARBA" id="ARBA00023136"/>
    </source>
</evidence>
<dbReference type="EMBL" id="CP015614">
    <property type="protein sequence ID" value="ANF55094.1"/>
    <property type="molecule type" value="Genomic_DNA"/>
</dbReference>
<feature type="domain" description="MacB-like periplasmic core" evidence="9">
    <location>
        <begin position="18"/>
        <end position="239"/>
    </location>
</feature>
<sequence length="390" mass="41529">MSLALSTLLFEWRRYMAAVMALALSGLLVLAMTGVFIGIGKGFTAAIERSSADIFIMQPGAKALFSGPMGMPRRFVPLAYNHPEVVEVKTLDMSGGNFQNIKNVDPTATAADRAKQGAPRQKSVLVNIIDTAPGSVTIPRDYSDELVEALRQPFTVAVDETALTPLGVKLGDKALFNGQTVTVVGVLRGYPNMMQPTIVMSRDSLRMLGQAFEGPRVGPLMLKIKDPARAEVVVAQLNAMGNGQWKAWTRQQLADANAGAMFEEGILVIIIGGCVVLGIIIGVAITWQTLRGAIMANIKEFASLRALGVGMGSLRRIVMELSFWVGMVGVGAAILLTWLLSLLALSNAVIISMPPMLLIVVGGGLIAISMLSGLLSMGILKKSQPADLLR</sequence>
<keyword evidence="4 7" id="KW-0812">Transmembrane</keyword>
<dbReference type="AlphaFoldDB" id="A0A172Y789"/>
<keyword evidence="3" id="KW-1003">Cell membrane</keyword>
<keyword evidence="2" id="KW-0813">Transport</keyword>
<gene>
    <name evidence="10" type="ORF">DA69_10235</name>
</gene>
<dbReference type="RefSeq" id="WP_025978624.1">
    <property type="nucleotide sequence ID" value="NZ_CP015614.1"/>
</dbReference>
<dbReference type="InterPro" id="IPR025857">
    <property type="entry name" value="MacB_PCD"/>
</dbReference>
<feature type="transmembrane region" description="Helical" evidence="7">
    <location>
        <begin position="266"/>
        <end position="287"/>
    </location>
</feature>